<organism evidence="1 2">
    <name type="scientific">Streblomastix strix</name>
    <dbReference type="NCBI Taxonomy" id="222440"/>
    <lineage>
        <taxon>Eukaryota</taxon>
        <taxon>Metamonada</taxon>
        <taxon>Preaxostyla</taxon>
        <taxon>Oxymonadida</taxon>
        <taxon>Streblomastigidae</taxon>
        <taxon>Streblomastix</taxon>
    </lineage>
</organism>
<dbReference type="AlphaFoldDB" id="A0A5J4TW41"/>
<proteinExistence type="predicted"/>
<evidence type="ECO:0000313" key="1">
    <source>
        <dbReference type="EMBL" id="KAA6362666.1"/>
    </source>
</evidence>
<gene>
    <name evidence="1" type="ORF">EZS28_041807</name>
</gene>
<comment type="caution">
    <text evidence="1">The sequence shown here is derived from an EMBL/GenBank/DDBJ whole genome shotgun (WGS) entry which is preliminary data.</text>
</comment>
<evidence type="ECO:0000313" key="2">
    <source>
        <dbReference type="Proteomes" id="UP000324800"/>
    </source>
</evidence>
<dbReference type="Proteomes" id="UP000324800">
    <property type="component" value="Unassembled WGS sequence"/>
</dbReference>
<reference evidence="1 2" key="1">
    <citation type="submission" date="2019-03" db="EMBL/GenBank/DDBJ databases">
        <title>Single cell metagenomics reveals metabolic interactions within the superorganism composed of flagellate Streblomastix strix and complex community of Bacteroidetes bacteria on its surface.</title>
        <authorList>
            <person name="Treitli S.C."/>
            <person name="Kolisko M."/>
            <person name="Husnik F."/>
            <person name="Keeling P."/>
            <person name="Hampl V."/>
        </authorList>
    </citation>
    <scope>NUCLEOTIDE SEQUENCE [LARGE SCALE GENOMIC DNA]</scope>
    <source>
        <strain evidence="1">ST1C</strain>
    </source>
</reference>
<name>A0A5J4TW41_9EUKA</name>
<sequence>MLSKMMFFIEVISVNRTHTFYYALIDYREELLNYTLFLSALLLQGENELPLVPPYDLIQSKENIFAVSGLIARRYTVQRHSIAGSQLFRNNSEAIGEKIVFTVNPPDQYSQTPSMFAVPIPSQDQPASPISVGAPFYTQQYIFTQFFPSLLITLLCQPVNVPITQLFSIKLPFRSIIIRGAALRLPCTVARFNSQLADFLEKMNE</sequence>
<dbReference type="EMBL" id="SNRW01023881">
    <property type="protein sequence ID" value="KAA6362666.1"/>
    <property type="molecule type" value="Genomic_DNA"/>
</dbReference>
<protein>
    <submittedName>
        <fullName evidence="1">Uncharacterized protein</fullName>
    </submittedName>
</protein>
<accession>A0A5J4TW41</accession>